<feature type="compositionally biased region" description="Low complexity" evidence="1">
    <location>
        <begin position="38"/>
        <end position="47"/>
    </location>
</feature>
<dbReference type="Pfam" id="PF20411">
    <property type="entry name" value="DUF6697"/>
    <property type="match status" value="1"/>
</dbReference>
<feature type="compositionally biased region" description="Basic residues" evidence="1">
    <location>
        <begin position="118"/>
        <end position="127"/>
    </location>
</feature>
<feature type="region of interest" description="Disordered" evidence="1">
    <location>
        <begin position="1"/>
        <end position="64"/>
    </location>
</feature>
<dbReference type="AlphaFoldDB" id="A0AAW0GI78"/>
<feature type="compositionally biased region" description="Basic residues" evidence="1">
    <location>
        <begin position="238"/>
        <end position="248"/>
    </location>
</feature>
<evidence type="ECO:0000313" key="4">
    <source>
        <dbReference type="Proteomes" id="UP001385951"/>
    </source>
</evidence>
<feature type="domain" description="DUF6697" evidence="2">
    <location>
        <begin position="171"/>
        <end position="234"/>
    </location>
</feature>
<feature type="region of interest" description="Disordered" evidence="1">
    <location>
        <begin position="206"/>
        <end position="248"/>
    </location>
</feature>
<feature type="region of interest" description="Disordered" evidence="1">
    <location>
        <begin position="103"/>
        <end position="127"/>
    </location>
</feature>
<proteinExistence type="predicted"/>
<gene>
    <name evidence="3" type="ORF">QCA50_004128</name>
</gene>
<dbReference type="InterPro" id="IPR046520">
    <property type="entry name" value="DUF6697"/>
</dbReference>
<organism evidence="3 4">
    <name type="scientific">Cerrena zonata</name>
    <dbReference type="NCBI Taxonomy" id="2478898"/>
    <lineage>
        <taxon>Eukaryota</taxon>
        <taxon>Fungi</taxon>
        <taxon>Dikarya</taxon>
        <taxon>Basidiomycota</taxon>
        <taxon>Agaricomycotina</taxon>
        <taxon>Agaricomycetes</taxon>
        <taxon>Polyporales</taxon>
        <taxon>Cerrenaceae</taxon>
        <taxon>Cerrena</taxon>
    </lineage>
</organism>
<dbReference type="EMBL" id="JASBNA010000004">
    <property type="protein sequence ID" value="KAK7692501.1"/>
    <property type="molecule type" value="Genomic_DNA"/>
</dbReference>
<accession>A0AAW0GI78</accession>
<name>A0AAW0GI78_9APHY</name>
<protein>
    <recommendedName>
        <fullName evidence="2">DUF6697 domain-containing protein</fullName>
    </recommendedName>
</protein>
<evidence type="ECO:0000313" key="3">
    <source>
        <dbReference type="EMBL" id="KAK7692501.1"/>
    </source>
</evidence>
<reference evidence="3 4" key="1">
    <citation type="submission" date="2022-09" db="EMBL/GenBank/DDBJ databases">
        <authorList>
            <person name="Palmer J.M."/>
        </authorList>
    </citation>
    <scope>NUCLEOTIDE SEQUENCE [LARGE SCALE GENOMIC DNA]</scope>
    <source>
        <strain evidence="3 4">DSM 7382</strain>
    </source>
</reference>
<dbReference type="Proteomes" id="UP001385951">
    <property type="component" value="Unassembled WGS sequence"/>
</dbReference>
<keyword evidence="4" id="KW-1185">Reference proteome</keyword>
<evidence type="ECO:0000259" key="2">
    <source>
        <dbReference type="Pfam" id="PF20411"/>
    </source>
</evidence>
<comment type="caution">
    <text evidence="3">The sequence shown here is derived from an EMBL/GenBank/DDBJ whole genome shotgun (WGS) entry which is preliminary data.</text>
</comment>
<sequence>MKPEKRKPTPAMAVSDVKRRKTDKAAGNHPNRGLAARSISDSVQSQIDSEKSISNVETLPKDVKPYPSEMRRAIQTVCNATGIDQKPEPSIIYGTDDFAVEEKSNEENAVESGGAKAKDKKKMKSTARPQQKIKVKKDEVGINRLPQNNVVMRLNGLAHYEVAKEIIVRSVARDKMSTKYGGSSQRFCPTIGPKFRHGHRFIFPTLGNNPDAPREPGKLGLLYRTTNERPWIEDPTKPKKKKTGPSEP</sequence>
<feature type="compositionally biased region" description="Basic and acidic residues" evidence="1">
    <location>
        <begin position="226"/>
        <end position="237"/>
    </location>
</feature>
<evidence type="ECO:0000256" key="1">
    <source>
        <dbReference type="SAM" id="MobiDB-lite"/>
    </source>
</evidence>